<evidence type="ECO:0000256" key="1">
    <source>
        <dbReference type="SAM" id="Phobius"/>
    </source>
</evidence>
<feature type="transmembrane region" description="Helical" evidence="1">
    <location>
        <begin position="137"/>
        <end position="155"/>
    </location>
</feature>
<evidence type="ECO:0000313" key="2">
    <source>
        <dbReference type="EMBL" id="ATL67884.1"/>
    </source>
</evidence>
<gene>
    <name evidence="2" type="ORF">CRH09_18485</name>
</gene>
<dbReference type="EMBL" id="CP023778">
    <property type="protein sequence ID" value="ATL67884.1"/>
    <property type="molecule type" value="Genomic_DNA"/>
</dbReference>
<keyword evidence="1" id="KW-1133">Transmembrane helix</keyword>
<proteinExistence type="predicted"/>
<keyword evidence="1" id="KW-0472">Membrane</keyword>
<keyword evidence="1" id="KW-0812">Transmembrane</keyword>
<dbReference type="AlphaFoldDB" id="A0A291RL33"/>
<evidence type="ECO:0000313" key="3">
    <source>
        <dbReference type="Proteomes" id="UP000221961"/>
    </source>
</evidence>
<organism evidence="2 3">
    <name type="scientific">Nocardia terpenica</name>
    <dbReference type="NCBI Taxonomy" id="455432"/>
    <lineage>
        <taxon>Bacteria</taxon>
        <taxon>Bacillati</taxon>
        <taxon>Actinomycetota</taxon>
        <taxon>Actinomycetes</taxon>
        <taxon>Mycobacteriales</taxon>
        <taxon>Nocardiaceae</taxon>
        <taxon>Nocardia</taxon>
    </lineage>
</organism>
<feature type="transmembrane region" description="Helical" evidence="1">
    <location>
        <begin position="17"/>
        <end position="38"/>
    </location>
</feature>
<dbReference type="Proteomes" id="UP000221961">
    <property type="component" value="Chromosome"/>
</dbReference>
<feature type="transmembrane region" description="Helical" evidence="1">
    <location>
        <begin position="80"/>
        <end position="98"/>
    </location>
</feature>
<sequence length="191" mass="20708">MCYFGFDTTVRNKELDVIAVIIGCEIGFWVLLLLGLAVRYLTPARGLSKALLIAVPLVDVVLLAAAVLDLRGGGHATASHGLAAIYIGVSVAFGSQMIRWADERFAHRFAHGPAPTRPPKTGRAHAAHERAQWFRHALAYVIGAAVLGVFTLLVGDIHRTVPLWGVMVPWAVILGIDFVISFSYTLSPRRS</sequence>
<accession>A0A291RL33</accession>
<name>A0A291RL33_9NOCA</name>
<protein>
    <recommendedName>
        <fullName evidence="4">2TM domain-containing protein</fullName>
    </recommendedName>
</protein>
<dbReference type="KEGG" id="ntp:CRH09_18485"/>
<evidence type="ECO:0008006" key="4">
    <source>
        <dbReference type="Google" id="ProtNLM"/>
    </source>
</evidence>
<feature type="transmembrane region" description="Helical" evidence="1">
    <location>
        <begin position="50"/>
        <end position="68"/>
    </location>
</feature>
<feature type="transmembrane region" description="Helical" evidence="1">
    <location>
        <begin position="167"/>
        <end position="186"/>
    </location>
</feature>
<reference evidence="2 3" key="1">
    <citation type="submission" date="2017-10" db="EMBL/GenBank/DDBJ databases">
        <title>Comparative genomics between pathogenic Norcardia.</title>
        <authorList>
            <person name="Zeng L."/>
        </authorList>
    </citation>
    <scope>NUCLEOTIDE SEQUENCE [LARGE SCALE GENOMIC DNA]</scope>
    <source>
        <strain evidence="2 3">NC_YFY_NT001</strain>
    </source>
</reference>